<comment type="caution">
    <text evidence="1">The sequence shown here is derived from an EMBL/GenBank/DDBJ whole genome shotgun (WGS) entry which is preliminary data.</text>
</comment>
<dbReference type="AlphaFoldDB" id="A0A482Y940"/>
<organism evidence="1 2">
    <name type="scientific">Natrinema hispanicum</name>
    <dbReference type="NCBI Taxonomy" id="392421"/>
    <lineage>
        <taxon>Archaea</taxon>
        <taxon>Methanobacteriati</taxon>
        <taxon>Methanobacteriota</taxon>
        <taxon>Stenosarchaea group</taxon>
        <taxon>Halobacteria</taxon>
        <taxon>Halobacteriales</taxon>
        <taxon>Natrialbaceae</taxon>
        <taxon>Natrinema</taxon>
    </lineage>
</organism>
<protein>
    <submittedName>
        <fullName evidence="1">Uncharacterized protein</fullName>
    </submittedName>
</protein>
<proteinExistence type="predicted"/>
<sequence length="37" mass="4079">MDVAEEIDERDGCHVGVSHAVIDKIGTAHSLYQERTP</sequence>
<gene>
    <name evidence="1" type="ORF">BDK88_2258</name>
</gene>
<accession>A0A482Y940</accession>
<evidence type="ECO:0000313" key="2">
    <source>
        <dbReference type="Proteomes" id="UP000291097"/>
    </source>
</evidence>
<dbReference type="EMBL" id="SHMP01000004">
    <property type="protein sequence ID" value="RZV11026.1"/>
    <property type="molecule type" value="Genomic_DNA"/>
</dbReference>
<reference evidence="1 2" key="1">
    <citation type="submission" date="2019-02" db="EMBL/GenBank/DDBJ databases">
        <title>Genomic Encyclopedia of Archaeal and Bacterial Type Strains, Phase II (KMG-II): from individual species to whole genera.</title>
        <authorList>
            <person name="Goeker M."/>
        </authorList>
    </citation>
    <scope>NUCLEOTIDE SEQUENCE [LARGE SCALE GENOMIC DNA]</scope>
    <source>
        <strain evidence="1 2">DSM 18328</strain>
    </source>
</reference>
<name>A0A482Y940_9EURY</name>
<dbReference type="Proteomes" id="UP000291097">
    <property type="component" value="Unassembled WGS sequence"/>
</dbReference>
<evidence type="ECO:0000313" key="1">
    <source>
        <dbReference type="EMBL" id="RZV11026.1"/>
    </source>
</evidence>